<comment type="caution">
    <text evidence="3">The sequence shown here is derived from an EMBL/GenBank/DDBJ whole genome shotgun (WGS) entry which is preliminary data.</text>
</comment>
<evidence type="ECO:0000313" key="4">
    <source>
        <dbReference type="Proteomes" id="UP001589813"/>
    </source>
</evidence>
<feature type="chain" id="PRO_5046240602" evidence="2">
    <location>
        <begin position="22"/>
        <end position="269"/>
    </location>
</feature>
<proteinExistence type="predicted"/>
<gene>
    <name evidence="3" type="ORF">ACFFJP_12225</name>
</gene>
<name>A0ABV6BDU8_9GAMM</name>
<keyword evidence="1" id="KW-0472">Membrane</keyword>
<evidence type="ECO:0000256" key="1">
    <source>
        <dbReference type="SAM" id="Phobius"/>
    </source>
</evidence>
<feature type="signal peptide" evidence="2">
    <location>
        <begin position="1"/>
        <end position="21"/>
    </location>
</feature>
<dbReference type="EMBL" id="JBHLXP010000003">
    <property type="protein sequence ID" value="MFC0049053.1"/>
    <property type="molecule type" value="Genomic_DNA"/>
</dbReference>
<keyword evidence="4" id="KW-1185">Reference proteome</keyword>
<evidence type="ECO:0000256" key="2">
    <source>
        <dbReference type="SAM" id="SignalP"/>
    </source>
</evidence>
<dbReference type="RefSeq" id="WP_377244210.1">
    <property type="nucleotide sequence ID" value="NZ_JBHLXP010000003.1"/>
</dbReference>
<dbReference type="Proteomes" id="UP001589813">
    <property type="component" value="Unassembled WGS sequence"/>
</dbReference>
<keyword evidence="1" id="KW-0812">Transmembrane</keyword>
<protein>
    <submittedName>
        <fullName evidence="3">THxN family PEP-CTERM protein</fullName>
    </submittedName>
</protein>
<sequence length="269" mass="27863">MRNLIAASVLAVAAVPMTASASLVTQWQYLATSNWSQPVVFSASGNGTTSVTNDVISWGATGGSYKGAGAKNRSALEIAGMAAPATVNTNAVNASLTNSITHYNNVLNGYSTLTSAVLTTSLQLQPWAPVIGPVFPPKVLNFDIRFKETSNTNSAANCGFASTGACDDIFVIDNPASLVTKFVYDGYKYTVKLVETTQTLGGLSAAACAIANSAPNCVGFQTVEGQNTTAQFGFTIESEKISVPAPATLGLLAFSVLGLSLSSRLRKKA</sequence>
<dbReference type="NCBIfam" id="NF038125">
    <property type="entry name" value="PEP_CTERM_THxN"/>
    <property type="match status" value="1"/>
</dbReference>
<reference evidence="3 4" key="1">
    <citation type="submission" date="2024-09" db="EMBL/GenBank/DDBJ databases">
        <authorList>
            <person name="Sun Q."/>
            <person name="Mori K."/>
        </authorList>
    </citation>
    <scope>NUCLEOTIDE SEQUENCE [LARGE SCALE GENOMIC DNA]</scope>
    <source>
        <strain evidence="3 4">KCTC 23315</strain>
    </source>
</reference>
<keyword evidence="1" id="KW-1133">Transmembrane helix</keyword>
<feature type="transmembrane region" description="Helical" evidence="1">
    <location>
        <begin position="241"/>
        <end position="261"/>
    </location>
</feature>
<accession>A0ABV6BDU8</accession>
<keyword evidence="2" id="KW-0732">Signal</keyword>
<organism evidence="3 4">
    <name type="scientific">Rheinheimera tilapiae</name>
    <dbReference type="NCBI Taxonomy" id="875043"/>
    <lineage>
        <taxon>Bacteria</taxon>
        <taxon>Pseudomonadati</taxon>
        <taxon>Pseudomonadota</taxon>
        <taxon>Gammaproteobacteria</taxon>
        <taxon>Chromatiales</taxon>
        <taxon>Chromatiaceae</taxon>
        <taxon>Rheinheimera</taxon>
    </lineage>
</organism>
<evidence type="ECO:0000313" key="3">
    <source>
        <dbReference type="EMBL" id="MFC0049053.1"/>
    </source>
</evidence>